<protein>
    <submittedName>
        <fullName evidence="2">Lysophospholipase L1-like esterase</fullName>
    </submittedName>
</protein>
<reference evidence="2 3" key="1">
    <citation type="submission" date="2019-07" db="EMBL/GenBank/DDBJ databases">
        <title>Genomic Encyclopedia of Type Strains, Phase I: the one thousand microbial genomes (KMG-I) project.</title>
        <authorList>
            <person name="Kyrpides N."/>
        </authorList>
    </citation>
    <scope>NUCLEOTIDE SEQUENCE [LARGE SCALE GENOMIC DNA]</scope>
    <source>
        <strain evidence="2 3">DSM 6562</strain>
    </source>
</reference>
<dbReference type="InterPro" id="IPR036514">
    <property type="entry name" value="SGNH_hydro_sf"/>
</dbReference>
<sequence length="195" mass="21685">MNATIICLGDSITFGYPWGPESSWVSHLQRRTGLNLINDGINGDTTFDMLRRFERNILHLKATHLHILGGANDAWQGLDIAAAQHNIQRIVELARQKGIVPVLGLATPLCKNPSQGGTFIPFGMEAMESWLACYREWMRDYAGGAGIVLIDYYAPLCVPGTGRGDGHFFYDECHLNQTGYMLMAEVAEKALDKWL</sequence>
<dbReference type="RefSeq" id="WP_166511216.1">
    <property type="nucleotide sequence ID" value="NZ_VNHM01000005.1"/>
</dbReference>
<dbReference type="PANTHER" id="PTHR30383:SF5">
    <property type="entry name" value="SGNH HYDROLASE-TYPE ESTERASE DOMAIN-CONTAINING PROTEIN"/>
    <property type="match status" value="1"/>
</dbReference>
<dbReference type="Gene3D" id="3.40.50.1110">
    <property type="entry name" value="SGNH hydrolase"/>
    <property type="match status" value="1"/>
</dbReference>
<dbReference type="AlphaFoldDB" id="A0A5S4ZVZ4"/>
<name>A0A5S4ZVZ4_9FIRM</name>
<accession>A0A5S4ZVZ4</accession>
<evidence type="ECO:0000313" key="2">
    <source>
        <dbReference type="EMBL" id="TYO96238.1"/>
    </source>
</evidence>
<dbReference type="Pfam" id="PF13472">
    <property type="entry name" value="Lipase_GDSL_2"/>
    <property type="match status" value="1"/>
</dbReference>
<dbReference type="PANTHER" id="PTHR30383">
    <property type="entry name" value="THIOESTERASE 1/PROTEASE 1/LYSOPHOSPHOLIPASE L1"/>
    <property type="match status" value="1"/>
</dbReference>
<comment type="caution">
    <text evidence="2">The sequence shown here is derived from an EMBL/GenBank/DDBJ whole genome shotgun (WGS) entry which is preliminary data.</text>
</comment>
<dbReference type="InterPro" id="IPR013830">
    <property type="entry name" value="SGNH_hydro"/>
</dbReference>
<keyword evidence="3" id="KW-1185">Reference proteome</keyword>
<evidence type="ECO:0000259" key="1">
    <source>
        <dbReference type="Pfam" id="PF13472"/>
    </source>
</evidence>
<proteinExistence type="predicted"/>
<dbReference type="GO" id="GO:0004622">
    <property type="term" value="F:phosphatidylcholine lysophospholipase activity"/>
    <property type="evidence" value="ECO:0007669"/>
    <property type="project" value="TreeGrafter"/>
</dbReference>
<dbReference type="EMBL" id="VNHM01000005">
    <property type="protein sequence ID" value="TYO96238.1"/>
    <property type="molecule type" value="Genomic_DNA"/>
</dbReference>
<gene>
    <name evidence="2" type="ORF">LX24_01195</name>
</gene>
<dbReference type="InterPro" id="IPR051532">
    <property type="entry name" value="Ester_Hydrolysis_Enzymes"/>
</dbReference>
<dbReference type="SUPFAM" id="SSF52266">
    <property type="entry name" value="SGNH hydrolase"/>
    <property type="match status" value="1"/>
</dbReference>
<dbReference type="Proteomes" id="UP000323166">
    <property type="component" value="Unassembled WGS sequence"/>
</dbReference>
<feature type="domain" description="SGNH hydrolase-type esterase" evidence="1">
    <location>
        <begin position="7"/>
        <end position="180"/>
    </location>
</feature>
<evidence type="ECO:0000313" key="3">
    <source>
        <dbReference type="Proteomes" id="UP000323166"/>
    </source>
</evidence>
<organism evidence="2 3">
    <name type="scientific">Desulfallas thermosapovorans DSM 6562</name>
    <dbReference type="NCBI Taxonomy" id="1121431"/>
    <lineage>
        <taxon>Bacteria</taxon>
        <taxon>Bacillati</taxon>
        <taxon>Bacillota</taxon>
        <taxon>Clostridia</taxon>
        <taxon>Eubacteriales</taxon>
        <taxon>Desulfallaceae</taxon>
        <taxon>Desulfallas</taxon>
    </lineage>
</organism>